<dbReference type="Proteomes" id="UP000373449">
    <property type="component" value="Unassembled WGS sequence"/>
</dbReference>
<evidence type="ECO:0000313" key="6">
    <source>
        <dbReference type="EMBL" id="VFS53000.1"/>
    </source>
</evidence>
<dbReference type="Gene3D" id="1.20.120.530">
    <property type="entry name" value="GntR ligand-binding domain-like"/>
    <property type="match status" value="1"/>
</dbReference>
<proteinExistence type="predicted"/>
<dbReference type="Pfam" id="PF07729">
    <property type="entry name" value="FCD"/>
    <property type="match status" value="1"/>
</dbReference>
<keyword evidence="2" id="KW-0238">DNA-binding</keyword>
<evidence type="ECO:0000259" key="4">
    <source>
        <dbReference type="PROSITE" id="PS50949"/>
    </source>
</evidence>
<dbReference type="CDD" id="cd07377">
    <property type="entry name" value="WHTH_GntR"/>
    <property type="match status" value="1"/>
</dbReference>
<dbReference type="EMBL" id="PDDX01000001">
    <property type="protein sequence ID" value="PHI31964.1"/>
    <property type="molecule type" value="Genomic_DNA"/>
</dbReference>
<dbReference type="SMART" id="SM00345">
    <property type="entry name" value="HTH_GNTR"/>
    <property type="match status" value="1"/>
</dbReference>
<dbReference type="GO" id="GO:0003700">
    <property type="term" value="F:DNA-binding transcription factor activity"/>
    <property type="evidence" value="ECO:0007669"/>
    <property type="project" value="InterPro"/>
</dbReference>
<dbReference type="NCBIfam" id="NF003011">
    <property type="entry name" value="PRK03837.1"/>
    <property type="match status" value="1"/>
</dbReference>
<dbReference type="RefSeq" id="WP_029096878.1">
    <property type="nucleotide sequence ID" value="NZ_CAADJA010000002.1"/>
</dbReference>
<sequence length="233" mass="26831">MPVTKSRLIQRKKLSDEVFEQLLNMIREEDLQPGDQMPPERELMTLFGVGRPVVREAMQRLSGMGMITIRHGERACIERIDMHSMIEQIDVAARHMLSSSSKNIDHLLEARIFFESGLARMAAEKANAIDLTRLKVALKAMHDAVENDDFVMADMAFHQEVARISGNPIYLAVSQAVFQWMSDYRQEMLRFKTREVTLQEHENIYRSITERDPLAAEKAMCDHLNNVLEDKNS</sequence>
<evidence type="ECO:0000256" key="2">
    <source>
        <dbReference type="ARBA" id="ARBA00023125"/>
    </source>
</evidence>
<keyword evidence="3" id="KW-0804">Transcription</keyword>
<evidence type="ECO:0000313" key="5">
    <source>
        <dbReference type="EMBL" id="PHI31964.1"/>
    </source>
</evidence>
<reference evidence="5" key="2">
    <citation type="submission" date="2017-09" db="EMBL/GenBank/DDBJ databases">
        <title>FDA dAtabase for Regulatory Grade micrObial Sequences (FDA-ARGOS): Supporting development and validation of Infectious Disease Dx tests.</title>
        <authorList>
            <person name="Minogue T."/>
            <person name="Wolcott M."/>
            <person name="Wasieloski L."/>
            <person name="Aguilar W."/>
            <person name="Moore D."/>
            <person name="Tallon L.J."/>
            <person name="Sadzewicz L."/>
            <person name="Ott S."/>
            <person name="Zhao X."/>
            <person name="Nagaraj S."/>
            <person name="Vavikolanu K."/>
            <person name="Aluvathingal J."/>
            <person name="Nadendla S."/>
            <person name="Sichtig H."/>
        </authorList>
    </citation>
    <scope>NUCLEOTIDE SEQUENCE</scope>
    <source>
        <strain evidence="5">FDAARGOS_387</strain>
    </source>
</reference>
<organism evidence="5 7">
    <name type="scientific">Budvicia aquatica</name>
    <dbReference type="NCBI Taxonomy" id="82979"/>
    <lineage>
        <taxon>Bacteria</taxon>
        <taxon>Pseudomonadati</taxon>
        <taxon>Pseudomonadota</taxon>
        <taxon>Gammaproteobacteria</taxon>
        <taxon>Enterobacterales</taxon>
        <taxon>Budviciaceae</taxon>
        <taxon>Budvicia</taxon>
    </lineage>
</organism>
<evidence type="ECO:0000313" key="8">
    <source>
        <dbReference type="Proteomes" id="UP000373449"/>
    </source>
</evidence>
<evidence type="ECO:0000256" key="3">
    <source>
        <dbReference type="ARBA" id="ARBA00023163"/>
    </source>
</evidence>
<dbReference type="GO" id="GO:0003677">
    <property type="term" value="F:DNA binding"/>
    <property type="evidence" value="ECO:0007669"/>
    <property type="project" value="UniProtKB-KW"/>
</dbReference>
<keyword evidence="1" id="KW-0805">Transcription regulation</keyword>
<keyword evidence="7" id="KW-1185">Reference proteome</keyword>
<dbReference type="EMBL" id="CAADJA010000002">
    <property type="protein sequence ID" value="VFS53000.1"/>
    <property type="molecule type" value="Genomic_DNA"/>
</dbReference>
<dbReference type="SUPFAM" id="SSF48008">
    <property type="entry name" value="GntR ligand-binding domain-like"/>
    <property type="match status" value="1"/>
</dbReference>
<evidence type="ECO:0000313" key="7">
    <source>
        <dbReference type="Proteomes" id="UP000224974"/>
    </source>
</evidence>
<dbReference type="OrthoDB" id="7005926at2"/>
<dbReference type="Proteomes" id="UP000224974">
    <property type="component" value="Unassembled WGS sequence"/>
</dbReference>
<feature type="domain" description="HTH gntR-type" evidence="4">
    <location>
        <begin position="12"/>
        <end position="80"/>
    </location>
</feature>
<evidence type="ECO:0000256" key="1">
    <source>
        <dbReference type="ARBA" id="ARBA00023015"/>
    </source>
</evidence>
<dbReference type="Gene3D" id="1.10.10.10">
    <property type="entry name" value="Winged helix-like DNA-binding domain superfamily/Winged helix DNA-binding domain"/>
    <property type="match status" value="1"/>
</dbReference>
<dbReference type="SMART" id="SM00895">
    <property type="entry name" value="FCD"/>
    <property type="match status" value="1"/>
</dbReference>
<reference evidence="6 8" key="3">
    <citation type="submission" date="2019-03" db="EMBL/GenBank/DDBJ databases">
        <authorList>
            <consortium name="Pathogen Informatics"/>
        </authorList>
    </citation>
    <scope>NUCLEOTIDE SEQUENCE [LARGE SCALE GENOMIC DNA]</scope>
    <source>
        <strain evidence="6 8">NCTC12282</strain>
    </source>
</reference>
<dbReference type="InterPro" id="IPR036390">
    <property type="entry name" value="WH_DNA-bd_sf"/>
</dbReference>
<dbReference type="PANTHER" id="PTHR43537:SF5">
    <property type="entry name" value="UXU OPERON TRANSCRIPTIONAL REGULATOR"/>
    <property type="match status" value="1"/>
</dbReference>
<dbReference type="InterPro" id="IPR036388">
    <property type="entry name" value="WH-like_DNA-bd_sf"/>
</dbReference>
<accession>A0A2C6DT11</accession>
<dbReference type="PANTHER" id="PTHR43537">
    <property type="entry name" value="TRANSCRIPTIONAL REGULATOR, GNTR FAMILY"/>
    <property type="match status" value="1"/>
</dbReference>
<dbReference type="InterPro" id="IPR011711">
    <property type="entry name" value="GntR_C"/>
</dbReference>
<dbReference type="Pfam" id="PF00392">
    <property type="entry name" value="GntR"/>
    <property type="match status" value="1"/>
</dbReference>
<dbReference type="InterPro" id="IPR008920">
    <property type="entry name" value="TF_FadR/GntR_C"/>
</dbReference>
<dbReference type="STRING" id="1111728.GCA_000427805_03364"/>
<protein>
    <submittedName>
        <fullName evidence="6">L-lactate utilization operon repressor</fullName>
    </submittedName>
    <submittedName>
        <fullName evidence="5">Transcriptional regulator NanR</fullName>
    </submittedName>
</protein>
<dbReference type="PROSITE" id="PS50949">
    <property type="entry name" value="HTH_GNTR"/>
    <property type="match status" value="1"/>
</dbReference>
<gene>
    <name evidence="6" type="primary">lutR_7</name>
    <name evidence="5" type="ORF">CRN84_22895</name>
    <name evidence="6" type="ORF">NCTC12282_06209</name>
</gene>
<dbReference type="InterPro" id="IPR000524">
    <property type="entry name" value="Tscrpt_reg_HTH_GntR"/>
</dbReference>
<dbReference type="SUPFAM" id="SSF46785">
    <property type="entry name" value="Winged helix' DNA-binding domain"/>
    <property type="match status" value="1"/>
</dbReference>
<reference evidence="7" key="1">
    <citation type="submission" date="2017-09" db="EMBL/GenBank/DDBJ databases">
        <title>FDA dAtabase for Regulatory Grade micrObial Sequences (FDA-ARGOS): Supporting development and validation of Infectious Disease Dx tests.</title>
        <authorList>
            <person name="Minogue T."/>
            <person name="Wolcott M."/>
            <person name="Wasieloski L."/>
            <person name="Aguilar W."/>
            <person name="Moore D."/>
            <person name="Tallon L."/>
            <person name="Sadzewicz L."/>
            <person name="Ott S."/>
            <person name="Zhao X."/>
            <person name="Nagaraj S."/>
            <person name="Vavikolanu K."/>
            <person name="Aluvathingal J."/>
            <person name="Nadendla S."/>
            <person name="Sichtig H."/>
        </authorList>
    </citation>
    <scope>NUCLEOTIDE SEQUENCE [LARGE SCALE GENOMIC DNA]</scope>
    <source>
        <strain evidence="7">FDAARGOS_387</strain>
    </source>
</reference>
<dbReference type="AlphaFoldDB" id="A0A2C6DT11"/>
<dbReference type="PRINTS" id="PR00035">
    <property type="entry name" value="HTHGNTR"/>
</dbReference>
<name>A0A2C6DT11_9GAMM</name>